<keyword evidence="3" id="KW-1185">Reference proteome</keyword>
<evidence type="ECO:0008006" key="4">
    <source>
        <dbReference type="Google" id="ProtNLM"/>
    </source>
</evidence>
<evidence type="ECO:0000313" key="3">
    <source>
        <dbReference type="Proteomes" id="UP001054945"/>
    </source>
</evidence>
<accession>A0AAV4YBF6</accession>
<dbReference type="AlphaFoldDB" id="A0AAV4YBF6"/>
<proteinExistence type="predicted"/>
<protein>
    <recommendedName>
        <fullName evidence="4">Flagellar FliJ protein</fullName>
    </recommendedName>
</protein>
<comment type="caution">
    <text evidence="2">The sequence shown here is derived from an EMBL/GenBank/DDBJ whole genome shotgun (WGS) entry which is preliminary data.</text>
</comment>
<evidence type="ECO:0000313" key="2">
    <source>
        <dbReference type="EMBL" id="GIZ04831.1"/>
    </source>
</evidence>
<evidence type="ECO:0000256" key="1">
    <source>
        <dbReference type="SAM" id="Coils"/>
    </source>
</evidence>
<organism evidence="2 3">
    <name type="scientific">Caerostris extrusa</name>
    <name type="common">Bark spider</name>
    <name type="synonym">Caerostris bankana</name>
    <dbReference type="NCBI Taxonomy" id="172846"/>
    <lineage>
        <taxon>Eukaryota</taxon>
        <taxon>Metazoa</taxon>
        <taxon>Ecdysozoa</taxon>
        <taxon>Arthropoda</taxon>
        <taxon>Chelicerata</taxon>
        <taxon>Arachnida</taxon>
        <taxon>Araneae</taxon>
        <taxon>Araneomorphae</taxon>
        <taxon>Entelegynae</taxon>
        <taxon>Araneoidea</taxon>
        <taxon>Araneidae</taxon>
        <taxon>Caerostris</taxon>
    </lineage>
</organism>
<reference evidence="2 3" key="1">
    <citation type="submission" date="2021-06" db="EMBL/GenBank/DDBJ databases">
        <title>Caerostris extrusa draft genome.</title>
        <authorList>
            <person name="Kono N."/>
            <person name="Arakawa K."/>
        </authorList>
    </citation>
    <scope>NUCLEOTIDE SEQUENCE [LARGE SCALE GENOMIC DNA]</scope>
</reference>
<dbReference type="Proteomes" id="UP001054945">
    <property type="component" value="Unassembled WGS sequence"/>
</dbReference>
<feature type="non-terminal residue" evidence="2">
    <location>
        <position position="131"/>
    </location>
</feature>
<sequence length="131" mass="15619">MKTLTWLEIKEKERSFPKENAELSKTLKDLQKEVDKARLKKTREISKKTALEEQYQKDLSSSVDLKSQHPFFLKTIKDSLAYRANTKEQIELIETCNERKLAQLRKDQEKSERKFIDAIMKHRDETLHIIQ</sequence>
<gene>
    <name evidence="2" type="primary">AVEN_35493_1</name>
    <name evidence="2" type="ORF">CEXT_306681</name>
</gene>
<feature type="coiled-coil region" evidence="1">
    <location>
        <begin position="20"/>
        <end position="47"/>
    </location>
</feature>
<keyword evidence="1" id="KW-0175">Coiled coil</keyword>
<dbReference type="EMBL" id="BPLR01019151">
    <property type="protein sequence ID" value="GIZ04831.1"/>
    <property type="molecule type" value="Genomic_DNA"/>
</dbReference>
<name>A0AAV4YBF6_CAEEX</name>